<proteinExistence type="predicted"/>
<dbReference type="SUPFAM" id="SSF56672">
    <property type="entry name" value="DNA/RNA polymerases"/>
    <property type="match status" value="1"/>
</dbReference>
<dbReference type="EMBL" id="BQNB010015097">
    <property type="protein sequence ID" value="GJT35991.1"/>
    <property type="molecule type" value="Genomic_DNA"/>
</dbReference>
<protein>
    <submittedName>
        <fullName evidence="3">RNA-directed DNA polymerase, eukaryota, reverse transcriptase zinc-binding domain protein</fullName>
    </submittedName>
</protein>
<dbReference type="CDD" id="cd01650">
    <property type="entry name" value="RT_nLTR_like"/>
    <property type="match status" value="1"/>
</dbReference>
<dbReference type="InterPro" id="IPR026960">
    <property type="entry name" value="RVT-Znf"/>
</dbReference>
<reference evidence="3" key="1">
    <citation type="journal article" date="2022" name="Int. J. Mol. Sci.">
        <title>Draft Genome of Tanacetum Coccineum: Genomic Comparison of Closely Related Tanacetum-Family Plants.</title>
        <authorList>
            <person name="Yamashiro T."/>
            <person name="Shiraishi A."/>
            <person name="Nakayama K."/>
            <person name="Satake H."/>
        </authorList>
    </citation>
    <scope>NUCLEOTIDE SEQUENCE</scope>
</reference>
<evidence type="ECO:0000313" key="4">
    <source>
        <dbReference type="Proteomes" id="UP001151760"/>
    </source>
</evidence>
<dbReference type="SUPFAM" id="SSF56219">
    <property type="entry name" value="DNase I-like"/>
    <property type="match status" value="1"/>
</dbReference>
<comment type="caution">
    <text evidence="3">The sequence shown here is derived from an EMBL/GenBank/DDBJ whole genome shotgun (WGS) entry which is preliminary data.</text>
</comment>
<dbReference type="InterPro" id="IPR000477">
    <property type="entry name" value="RT_dom"/>
</dbReference>
<reference evidence="3" key="2">
    <citation type="submission" date="2022-01" db="EMBL/GenBank/DDBJ databases">
        <authorList>
            <person name="Yamashiro T."/>
            <person name="Shiraishi A."/>
            <person name="Satake H."/>
            <person name="Nakayama K."/>
        </authorList>
    </citation>
    <scope>NUCLEOTIDE SEQUENCE</scope>
</reference>
<feature type="region of interest" description="Disordered" evidence="1">
    <location>
        <begin position="142"/>
        <end position="201"/>
    </location>
</feature>
<dbReference type="Pfam" id="PF00078">
    <property type="entry name" value="RVT_1"/>
    <property type="match status" value="1"/>
</dbReference>
<sequence>MKATMAWRCCACDDLVKDYLCIPYKRDPDIIPLWVKIYNVPLEAWTVKGISALATRVGKPLVMDNVTASMCIMGIGRVGFARVLVEVKANKSLPDEIEIVYKNRSKEEICRKTVKVLYDWKPSCCTKCCVFGHATVQCGRNKDGVRTQEKRQNGNKEKRKEGNSSKSNNDGKVDSEGFITVQKRKNGNDAEKVLNPNYKPHNQHQRFVNQKNNMNGKAKVQYEFQPKKKVDNGTKEHVMPVETTMNNTSGTIKRSANKFSVFDTYDENDLNEIQNIKSKEKVEKLFDQKRALYGNVDCGNNSDSEEVEDVYIDDTGMVECMEKDGMDSAKQSMFGEITTLNYNKSVSCMFVYVANGGIERRWLWKDLQMQKRIVRDRPWIMMGDMNVTMVSNEHSAGGSSMTSDINDFKECVNSIEMEDIASSGLFANFVADKQEFLYIVSKYWTNEYGGCKMFQIVKRIRSLKRGLKKLIWKNGNIFDNITSLKNKLKEIQIEIDKDPRDKQLRSEESSCLQEYVEALKDEEKLLFQKAKIKWLSVGDRNNAYFHKVLKRNVVPINDFEASCQLIKKKLSVDAANFMVKDVGDDEIKEALFQIDNNKAPGPDGFSLLFFKKAWIIIGKVVCKSVREFFSTRKMLKVINSTLISLIPKLQTPDKVTDFRHIACCNVIYKCISKVITNRIKASLGHLVGPNQSAFVPNRHIQDNILLSQELLMGYERKEGPKRVAMKIDIQKAYDTVNWKFLEAILKVFGFHEKMVQWIVSYVTTTSFYINVNEESFGYFKGGRGLRQGDPVSPYLFTLVMEILSLIVQDKKPTGRILKTVGLRWVPTGKIFTSSTTTVDSELPRGSNTDITNLYECIQTLDSSAGTSINVQEEQNLNLSAGTLSNLKKERIKACIKENVISGRPRDKGFVGVLKDVIEEFGSVFGLLPNYNKSTIIFGSMKEEDKQEILDCVPFKVEKLPVRYLGVPLTSKRIGVNNCKSILDKIRSRVLNWKNKCLSYAGRLQLIAFFFQSIHVYWASVFLLPKTVINDINSMLKGFLWNQGELAQGKANVSWKNVCKPKIQVNEEVYDSWGGNNILRIKEEVKKFLVMKVGNEEKTSVIYDNWYNVGILQSFLTNRDIYNARVSPEIVVKDLIDNESCNWPEEWIEKWPILSQYQKINLDESKNDVLVWRNKKGNEGKFTVKQAYEDLRSNSDEVKWCKTVWFLQNISKHSFILWMVIQNKLITQDKLRSWGSYDLMVCALCNQDNDSHQHLFFKCTYAEEFWGMAKQKMGVMYPELEWNELVDMIACLYIGNFIESIIRRLGLAASAPIKGCLAILTKDRIAVHSKIVLCNLEYDWCDWLSLRNGWTGWAMFEGWNCHGPF</sequence>
<keyword evidence="3" id="KW-0548">Nucleotidyltransferase</keyword>
<keyword evidence="4" id="KW-1185">Reference proteome</keyword>
<accession>A0ABQ5D9U4</accession>
<feature type="domain" description="Reverse transcriptase" evidence="2">
    <location>
        <begin position="627"/>
        <end position="914"/>
    </location>
</feature>
<dbReference type="InterPro" id="IPR036691">
    <property type="entry name" value="Endo/exonu/phosph_ase_sf"/>
</dbReference>
<evidence type="ECO:0000256" key="1">
    <source>
        <dbReference type="SAM" id="MobiDB-lite"/>
    </source>
</evidence>
<dbReference type="PROSITE" id="PS50878">
    <property type="entry name" value="RT_POL"/>
    <property type="match status" value="1"/>
</dbReference>
<organism evidence="3 4">
    <name type="scientific">Tanacetum coccineum</name>
    <dbReference type="NCBI Taxonomy" id="301880"/>
    <lineage>
        <taxon>Eukaryota</taxon>
        <taxon>Viridiplantae</taxon>
        <taxon>Streptophyta</taxon>
        <taxon>Embryophyta</taxon>
        <taxon>Tracheophyta</taxon>
        <taxon>Spermatophyta</taxon>
        <taxon>Magnoliopsida</taxon>
        <taxon>eudicotyledons</taxon>
        <taxon>Gunneridae</taxon>
        <taxon>Pentapetalae</taxon>
        <taxon>asterids</taxon>
        <taxon>campanulids</taxon>
        <taxon>Asterales</taxon>
        <taxon>Asteraceae</taxon>
        <taxon>Asteroideae</taxon>
        <taxon>Anthemideae</taxon>
        <taxon>Anthemidinae</taxon>
        <taxon>Tanacetum</taxon>
    </lineage>
</organism>
<evidence type="ECO:0000313" key="3">
    <source>
        <dbReference type="EMBL" id="GJT35991.1"/>
    </source>
</evidence>
<keyword evidence="3" id="KW-0695">RNA-directed DNA polymerase</keyword>
<dbReference type="Pfam" id="PF13966">
    <property type="entry name" value="zf-RVT"/>
    <property type="match status" value="1"/>
</dbReference>
<name>A0ABQ5D9U4_9ASTR</name>
<dbReference type="PANTHER" id="PTHR33116:SF84">
    <property type="entry name" value="RNA-DIRECTED DNA POLYMERASE"/>
    <property type="match status" value="1"/>
</dbReference>
<dbReference type="PANTHER" id="PTHR33116">
    <property type="entry name" value="REVERSE TRANSCRIPTASE ZINC-BINDING DOMAIN-CONTAINING PROTEIN-RELATED-RELATED"/>
    <property type="match status" value="1"/>
</dbReference>
<gene>
    <name evidence="3" type="ORF">Tco_0926410</name>
</gene>
<dbReference type="InterPro" id="IPR043502">
    <property type="entry name" value="DNA/RNA_pol_sf"/>
</dbReference>
<evidence type="ECO:0000259" key="2">
    <source>
        <dbReference type="PROSITE" id="PS50878"/>
    </source>
</evidence>
<dbReference type="Gene3D" id="3.60.10.10">
    <property type="entry name" value="Endonuclease/exonuclease/phosphatase"/>
    <property type="match status" value="1"/>
</dbReference>
<dbReference type="GO" id="GO:0003964">
    <property type="term" value="F:RNA-directed DNA polymerase activity"/>
    <property type="evidence" value="ECO:0007669"/>
    <property type="project" value="UniProtKB-KW"/>
</dbReference>
<feature type="compositionally biased region" description="Basic and acidic residues" evidence="1">
    <location>
        <begin position="142"/>
        <end position="175"/>
    </location>
</feature>
<keyword evidence="3" id="KW-0808">Transferase</keyword>
<dbReference type="Proteomes" id="UP001151760">
    <property type="component" value="Unassembled WGS sequence"/>
</dbReference>